<feature type="compositionally biased region" description="Basic and acidic residues" evidence="1">
    <location>
        <begin position="236"/>
        <end position="254"/>
    </location>
</feature>
<gene>
    <name evidence="2" type="ORF">SAMN02745111_01099</name>
</gene>
<feature type="region of interest" description="Disordered" evidence="1">
    <location>
        <begin position="236"/>
        <end position="266"/>
    </location>
</feature>
<protein>
    <submittedName>
        <fullName evidence="2">Uncharacterized protein</fullName>
    </submittedName>
</protein>
<evidence type="ECO:0000313" key="2">
    <source>
        <dbReference type="EMBL" id="SKA65432.1"/>
    </source>
</evidence>
<dbReference type="Proteomes" id="UP000190814">
    <property type="component" value="Unassembled WGS sequence"/>
</dbReference>
<dbReference type="EMBL" id="FUXZ01000006">
    <property type="protein sequence ID" value="SKA65432.1"/>
    <property type="molecule type" value="Genomic_DNA"/>
</dbReference>
<dbReference type="STRING" id="39495.SAMN02745111_01099"/>
<dbReference type="AlphaFoldDB" id="A0A1T4VKE2"/>
<sequence>MEIKDNIDNENDNKIIWKSHYECDYKDVYIKMNCIYDKTVMRAKKYVRCKGKNGKIIVFPIYKCEKCGRLYTFNYMYSEGQKIRIDEIVYINLLPQKNSTDYENVDSIKVQKIKDANFYIYWKKINACKNENCNNNRLLESIYAHYMLKNGDIVAYKTKRCRKCELYYLKYSLFRNLDFQYNIINEEKIKIFEDRQEKSTKNKEEKEKQKIREQQEKKKQIDKEIEEYRKKYEKIKEKNSQKKKDSNQKREDVNKKKKNKKGKNDWLEKARQTSLVEPDYYLKQEKMRNRKTADEIPIINYRDFVVRSNIFKCIHNNHTIMDIIASISIIDKDDKERVVKVNAGYCQECGTYFILESTYKYLKRLGIILCRISDEKNYLGGTNGKDMKLASESILMQYGYNVNQEKGLSELNRHKILAVLIDRHIMSKNEIISYIDFFINQRKSNSKFQVAIGKWEADRSFVEEYKVGKYKEIGVLGLRR</sequence>
<evidence type="ECO:0000313" key="3">
    <source>
        <dbReference type="Proteomes" id="UP000190814"/>
    </source>
</evidence>
<feature type="region of interest" description="Disordered" evidence="1">
    <location>
        <begin position="197"/>
        <end position="220"/>
    </location>
</feature>
<accession>A0A1T4VKE2</accession>
<keyword evidence="3" id="KW-1185">Reference proteome</keyword>
<reference evidence="2 3" key="1">
    <citation type="submission" date="2017-02" db="EMBL/GenBank/DDBJ databases">
        <authorList>
            <person name="Peterson S.W."/>
        </authorList>
    </citation>
    <scope>NUCLEOTIDE SEQUENCE [LARGE SCALE GENOMIC DNA]</scope>
    <source>
        <strain evidence="2 3">ATCC 35992</strain>
    </source>
</reference>
<proteinExistence type="predicted"/>
<organism evidence="2 3">
    <name type="scientific">Eubacterium uniforme</name>
    <dbReference type="NCBI Taxonomy" id="39495"/>
    <lineage>
        <taxon>Bacteria</taxon>
        <taxon>Bacillati</taxon>
        <taxon>Bacillota</taxon>
        <taxon>Clostridia</taxon>
        <taxon>Eubacteriales</taxon>
        <taxon>Eubacteriaceae</taxon>
        <taxon>Eubacterium</taxon>
    </lineage>
</organism>
<evidence type="ECO:0000256" key="1">
    <source>
        <dbReference type="SAM" id="MobiDB-lite"/>
    </source>
</evidence>
<name>A0A1T4VKE2_9FIRM</name>